<dbReference type="EMBL" id="SGIT01000005">
    <property type="protein sequence ID" value="RZF58200.1"/>
    <property type="molecule type" value="Genomic_DNA"/>
</dbReference>
<comment type="caution">
    <text evidence="1">The sequence shown here is derived from an EMBL/GenBank/DDBJ whole genome shotgun (WGS) entry which is preliminary data.</text>
</comment>
<protein>
    <recommendedName>
        <fullName evidence="3">AAA family ATPase</fullName>
    </recommendedName>
</protein>
<keyword evidence="2" id="KW-1185">Reference proteome</keyword>
<gene>
    <name evidence="1" type="ORF">EWE74_19300</name>
</gene>
<reference evidence="1 2" key="1">
    <citation type="submission" date="2019-02" db="EMBL/GenBank/DDBJ databases">
        <authorList>
            <person name="Li Y."/>
        </authorList>
    </citation>
    <scope>NUCLEOTIDE SEQUENCE [LARGE SCALE GENOMIC DNA]</scope>
    <source>
        <strain evidence="1 2">30C10-4-7</strain>
    </source>
</reference>
<proteinExistence type="predicted"/>
<dbReference type="AlphaFoldDB" id="A0A4Q6XEE0"/>
<name>A0A4Q6XEE0_9SPHI</name>
<sequence length="65" mass="7124">MTGNGGEGKLVELLIVLGVLYTFEVGEKNKGKKQIAGDTQAYLAVDDLEYGVAEKIPLWLFGFLY</sequence>
<evidence type="ECO:0000313" key="1">
    <source>
        <dbReference type="EMBL" id="RZF58200.1"/>
    </source>
</evidence>
<dbReference type="Proteomes" id="UP000292855">
    <property type="component" value="Unassembled WGS sequence"/>
</dbReference>
<evidence type="ECO:0000313" key="2">
    <source>
        <dbReference type="Proteomes" id="UP000292855"/>
    </source>
</evidence>
<accession>A0A4Q6XEE0</accession>
<evidence type="ECO:0008006" key="3">
    <source>
        <dbReference type="Google" id="ProtNLM"/>
    </source>
</evidence>
<organism evidence="1 2">
    <name type="scientific">Sphingobacterium corticibacterium</name>
    <dbReference type="NCBI Taxonomy" id="2484746"/>
    <lineage>
        <taxon>Bacteria</taxon>
        <taxon>Pseudomonadati</taxon>
        <taxon>Bacteroidota</taxon>
        <taxon>Sphingobacteriia</taxon>
        <taxon>Sphingobacteriales</taxon>
        <taxon>Sphingobacteriaceae</taxon>
        <taxon>Sphingobacterium</taxon>
    </lineage>
</organism>
<dbReference type="RefSeq" id="WP_130143300.1">
    <property type="nucleotide sequence ID" value="NZ_SGIT01000005.1"/>
</dbReference>
<dbReference type="OrthoDB" id="9768467at2"/>